<comment type="similarity">
    <text evidence="1">Belongs to the LDH2/MDH2 oxidoreductase family.</text>
</comment>
<gene>
    <name evidence="3" type="ORF">V6575_18690</name>
</gene>
<keyword evidence="2" id="KW-0560">Oxidoreductase</keyword>
<dbReference type="PANTHER" id="PTHR11091:SF0">
    <property type="entry name" value="MALATE DEHYDROGENASE"/>
    <property type="match status" value="1"/>
</dbReference>
<proteinExistence type="inferred from homology"/>
<dbReference type="EMBL" id="JBAKIA010000015">
    <property type="protein sequence ID" value="MEJ8476124.1"/>
    <property type="molecule type" value="Genomic_DNA"/>
</dbReference>
<accession>A0ABU8TPN0</accession>
<dbReference type="InterPro" id="IPR003767">
    <property type="entry name" value="Malate/L-lactate_DH-like"/>
</dbReference>
<dbReference type="Gene3D" id="1.10.1530.10">
    <property type="match status" value="1"/>
</dbReference>
<organism evidence="3 4">
    <name type="scientific">Roseibium algae</name>
    <dbReference type="NCBI Taxonomy" id="3123038"/>
    <lineage>
        <taxon>Bacteria</taxon>
        <taxon>Pseudomonadati</taxon>
        <taxon>Pseudomonadota</taxon>
        <taxon>Alphaproteobacteria</taxon>
        <taxon>Hyphomicrobiales</taxon>
        <taxon>Stappiaceae</taxon>
        <taxon>Roseibium</taxon>
    </lineage>
</organism>
<dbReference type="InterPro" id="IPR043143">
    <property type="entry name" value="Mal/L-sulf/L-lact_DH-like_NADP"/>
</dbReference>
<sequence length="357" mass="36713">MAEQVLPIALEERVMSTLRAADLKSYAAALLTAGGFAQVHAEKTADILVWANARGADSHGVLRIPRYIEMVELGKIDPSAIPVIEKRSGSVAVLDAMNAPGAFSMTAAMDEAIDLASQFSIGWCSAQNITHAGAVGYYALQAAMRGYVGIVMTASGPLMAYHGARVSGVSTNPISIGAPSSGRPLLLDMSTSTVALGKIMFAKDAGKQIPEGWGIDANGTPVTDPQKVATVTPLGGPKGSGLSLMIEVLSSVLIGNPVISKALSGQGGSMNGVAMALNISAFSNPDSFADQIATLAASIKSLPKAEGTDAILMPGERGFLLSEARNESGIPVAEGTLKRLSTLAERFGVEAPAVYTA</sequence>
<evidence type="ECO:0000256" key="2">
    <source>
        <dbReference type="ARBA" id="ARBA00023002"/>
    </source>
</evidence>
<name>A0ABU8TPN0_9HYPH</name>
<dbReference type="Gene3D" id="3.30.1370.60">
    <property type="entry name" value="Hypothetical oxidoreductase yiak, domain 2"/>
    <property type="match status" value="1"/>
</dbReference>
<evidence type="ECO:0000256" key="1">
    <source>
        <dbReference type="ARBA" id="ARBA00006056"/>
    </source>
</evidence>
<dbReference type="InterPro" id="IPR043144">
    <property type="entry name" value="Mal/L-sulf/L-lact_DH-like_ah"/>
</dbReference>
<comment type="caution">
    <text evidence="3">The sequence shown here is derived from an EMBL/GenBank/DDBJ whole genome shotgun (WGS) entry which is preliminary data.</text>
</comment>
<dbReference type="RefSeq" id="WP_340276490.1">
    <property type="nucleotide sequence ID" value="NZ_JBAKIA010000015.1"/>
</dbReference>
<evidence type="ECO:0000313" key="4">
    <source>
        <dbReference type="Proteomes" id="UP001385499"/>
    </source>
</evidence>
<dbReference type="InterPro" id="IPR036111">
    <property type="entry name" value="Mal/L-sulfo/L-lacto_DH-like_sf"/>
</dbReference>
<dbReference type="Proteomes" id="UP001385499">
    <property type="component" value="Unassembled WGS sequence"/>
</dbReference>
<dbReference type="SUPFAM" id="SSF89733">
    <property type="entry name" value="L-sulfolactate dehydrogenase-like"/>
    <property type="match status" value="1"/>
</dbReference>
<dbReference type="Pfam" id="PF02615">
    <property type="entry name" value="Ldh_2"/>
    <property type="match status" value="1"/>
</dbReference>
<evidence type="ECO:0000313" key="3">
    <source>
        <dbReference type="EMBL" id="MEJ8476124.1"/>
    </source>
</evidence>
<dbReference type="PANTHER" id="PTHR11091">
    <property type="entry name" value="OXIDOREDUCTASE-RELATED"/>
    <property type="match status" value="1"/>
</dbReference>
<protein>
    <submittedName>
        <fullName evidence="3">Ldh family oxidoreductase</fullName>
    </submittedName>
</protein>
<keyword evidence="4" id="KW-1185">Reference proteome</keyword>
<reference evidence="3 4" key="1">
    <citation type="submission" date="2024-02" db="EMBL/GenBank/DDBJ databases">
        <title>Roseibium algae sp. nov., isolated from marine alga (Grateloupia sp.), showing potential in myo-inositol conversion.</title>
        <authorList>
            <person name="Wang Y."/>
        </authorList>
    </citation>
    <scope>NUCLEOTIDE SEQUENCE [LARGE SCALE GENOMIC DNA]</scope>
    <source>
        <strain evidence="3 4">H3510</strain>
    </source>
</reference>